<comment type="caution">
    <text evidence="1">The sequence shown here is derived from an EMBL/GenBank/DDBJ whole genome shotgun (WGS) entry which is preliminary data.</text>
</comment>
<evidence type="ECO:0000313" key="2">
    <source>
        <dbReference type="Proteomes" id="UP001159427"/>
    </source>
</evidence>
<reference evidence="1 2" key="1">
    <citation type="submission" date="2022-05" db="EMBL/GenBank/DDBJ databases">
        <authorList>
            <consortium name="Genoscope - CEA"/>
            <person name="William W."/>
        </authorList>
    </citation>
    <scope>NUCLEOTIDE SEQUENCE [LARGE SCALE GENOMIC DNA]</scope>
</reference>
<name>A0ABN8SKI5_9CNID</name>
<evidence type="ECO:0008006" key="3">
    <source>
        <dbReference type="Google" id="ProtNLM"/>
    </source>
</evidence>
<organism evidence="1 2">
    <name type="scientific">Porites evermanni</name>
    <dbReference type="NCBI Taxonomy" id="104178"/>
    <lineage>
        <taxon>Eukaryota</taxon>
        <taxon>Metazoa</taxon>
        <taxon>Cnidaria</taxon>
        <taxon>Anthozoa</taxon>
        <taxon>Hexacorallia</taxon>
        <taxon>Scleractinia</taxon>
        <taxon>Fungiina</taxon>
        <taxon>Poritidae</taxon>
        <taxon>Porites</taxon>
    </lineage>
</organism>
<protein>
    <recommendedName>
        <fullName evidence="3">CCHC-type domain-containing protein</fullName>
    </recommendedName>
</protein>
<keyword evidence="2" id="KW-1185">Reference proteome</keyword>
<gene>
    <name evidence="1" type="ORF">PEVE_00021112</name>
</gene>
<feature type="non-terminal residue" evidence="1">
    <location>
        <position position="1"/>
    </location>
</feature>
<proteinExistence type="predicted"/>
<sequence>ASTSSSQFQHQPLMLNVPGFPSRRTNTGTCFACGKPGHWRSCAIFSNFLCSDMIFEAESRNSDQECLDVASVSSDVTPLVLGAVKDSESTVDISIQPSVRGRLFKCIDFWRTLPASQFILNVISQGYKIPFFQLPTPFYKANNASARSNSSFVTIAVNELLSLNLIDDVFCAPDIINPLSV</sequence>
<dbReference type="EMBL" id="CALNXI010002827">
    <property type="protein sequence ID" value="CAH3190964.1"/>
    <property type="molecule type" value="Genomic_DNA"/>
</dbReference>
<accession>A0ABN8SKI5</accession>
<dbReference type="SUPFAM" id="SSF57756">
    <property type="entry name" value="Retrovirus zinc finger-like domains"/>
    <property type="match status" value="1"/>
</dbReference>
<dbReference type="InterPro" id="IPR036875">
    <property type="entry name" value="Znf_CCHC_sf"/>
</dbReference>
<evidence type="ECO:0000313" key="1">
    <source>
        <dbReference type="EMBL" id="CAH3190964.1"/>
    </source>
</evidence>
<feature type="non-terminal residue" evidence="1">
    <location>
        <position position="181"/>
    </location>
</feature>
<dbReference type="Proteomes" id="UP001159427">
    <property type="component" value="Unassembled WGS sequence"/>
</dbReference>